<dbReference type="STRING" id="1193181.BN10_140035"/>
<evidence type="ECO:0008006" key="3">
    <source>
        <dbReference type="Google" id="ProtNLM"/>
    </source>
</evidence>
<protein>
    <recommendedName>
        <fullName evidence="3">Alpha/beta hydrolase</fullName>
    </recommendedName>
</protein>
<dbReference type="EMBL" id="CAIZ01000046">
    <property type="protein sequence ID" value="CCH69223.1"/>
    <property type="molecule type" value="Genomic_DNA"/>
</dbReference>
<reference evidence="1 2" key="1">
    <citation type="journal article" date="2013" name="ISME J.">
        <title>A metabolic model for members of the genus Tetrasphaera involved in enhanced biological phosphorus removal.</title>
        <authorList>
            <person name="Kristiansen R."/>
            <person name="Nguyen H.T.T."/>
            <person name="Saunders A.M."/>
            <person name="Nielsen J.L."/>
            <person name="Wimmer R."/>
            <person name="Le V.Q."/>
            <person name="McIlroy S.J."/>
            <person name="Petrovski S."/>
            <person name="Seviour R.J."/>
            <person name="Calteau A."/>
            <person name="Nielsen K.L."/>
            <person name="Nielsen P.H."/>
        </authorList>
    </citation>
    <scope>NUCLEOTIDE SEQUENCE [LARGE SCALE GENOMIC DNA]</scope>
    <source>
        <strain evidence="1 2">Lp2</strain>
    </source>
</reference>
<name>N0DY62_9MICO</name>
<comment type="caution">
    <text evidence="1">The sequence shown here is derived from an EMBL/GenBank/DDBJ whole genome shotgun (WGS) entry which is preliminary data.</text>
</comment>
<dbReference type="Gene3D" id="3.40.50.1820">
    <property type="entry name" value="alpha/beta hydrolase"/>
    <property type="match status" value="1"/>
</dbReference>
<dbReference type="RefSeq" id="WP_010849381.1">
    <property type="nucleotide sequence ID" value="NZ_HF570956.1"/>
</dbReference>
<proteinExistence type="predicted"/>
<accession>N0DY62</accession>
<dbReference type="eggNOG" id="COG3545">
    <property type="taxonomic scope" value="Bacteria"/>
</dbReference>
<sequence>MTLVLVPGLRGSAPDHWQEHLAQRADAVHLRTDRGPLDLDARVADLDEAVTSVDRPIIIAHSAGVLTLLHWAARAPRSVTSKVLEALLVTPPTLNAELPPVYPRLTELADHGWLPVPTQALPFPATVGLSDDDPLGPAGEVRDLAADWGAVVVELGAVGHANPASGHGPWPAMDTLVEATLREYFTEVDA</sequence>
<dbReference type="Proteomes" id="UP000013167">
    <property type="component" value="Unassembled WGS sequence"/>
</dbReference>
<dbReference type="GO" id="GO:0016787">
    <property type="term" value="F:hydrolase activity"/>
    <property type="evidence" value="ECO:0007669"/>
    <property type="project" value="InterPro"/>
</dbReference>
<dbReference type="AlphaFoldDB" id="N0DY62"/>
<dbReference type="OrthoDB" id="9804993at2"/>
<keyword evidence="2" id="KW-1185">Reference proteome</keyword>
<dbReference type="InterPro" id="IPR029058">
    <property type="entry name" value="AB_hydrolase_fold"/>
</dbReference>
<evidence type="ECO:0000313" key="2">
    <source>
        <dbReference type="Proteomes" id="UP000013167"/>
    </source>
</evidence>
<evidence type="ECO:0000313" key="1">
    <source>
        <dbReference type="EMBL" id="CCH69223.1"/>
    </source>
</evidence>
<dbReference type="Pfam" id="PF06821">
    <property type="entry name" value="Ser_hydrolase"/>
    <property type="match status" value="1"/>
</dbReference>
<dbReference type="SUPFAM" id="SSF53474">
    <property type="entry name" value="alpha/beta-Hydrolases"/>
    <property type="match status" value="1"/>
</dbReference>
<organism evidence="1 2">
    <name type="scientific">Phycicoccus elongatus Lp2</name>
    <dbReference type="NCBI Taxonomy" id="1193181"/>
    <lineage>
        <taxon>Bacteria</taxon>
        <taxon>Bacillati</taxon>
        <taxon>Actinomycetota</taxon>
        <taxon>Actinomycetes</taxon>
        <taxon>Micrococcales</taxon>
        <taxon>Intrasporangiaceae</taxon>
        <taxon>Phycicoccus</taxon>
    </lineage>
</organism>
<dbReference type="InterPro" id="IPR010662">
    <property type="entry name" value="RBBP9/YdeN"/>
</dbReference>
<dbReference type="HOGENOM" id="CLU_088863_2_2_11"/>
<gene>
    <name evidence="1" type="ORF">BN10_140035</name>
</gene>